<dbReference type="Proteomes" id="UP000265520">
    <property type="component" value="Unassembled WGS sequence"/>
</dbReference>
<protein>
    <submittedName>
        <fullName evidence="1">Uncharacterized protein</fullName>
    </submittedName>
</protein>
<feature type="non-terminal residue" evidence="1">
    <location>
        <position position="1"/>
    </location>
</feature>
<feature type="non-terminal residue" evidence="1">
    <location>
        <position position="44"/>
    </location>
</feature>
<evidence type="ECO:0000313" key="1">
    <source>
        <dbReference type="EMBL" id="MCI59298.1"/>
    </source>
</evidence>
<proteinExistence type="predicted"/>
<comment type="caution">
    <text evidence="1">The sequence shown here is derived from an EMBL/GenBank/DDBJ whole genome shotgun (WGS) entry which is preliminary data.</text>
</comment>
<organism evidence="1 2">
    <name type="scientific">Trifolium medium</name>
    <dbReference type="NCBI Taxonomy" id="97028"/>
    <lineage>
        <taxon>Eukaryota</taxon>
        <taxon>Viridiplantae</taxon>
        <taxon>Streptophyta</taxon>
        <taxon>Embryophyta</taxon>
        <taxon>Tracheophyta</taxon>
        <taxon>Spermatophyta</taxon>
        <taxon>Magnoliopsida</taxon>
        <taxon>eudicotyledons</taxon>
        <taxon>Gunneridae</taxon>
        <taxon>Pentapetalae</taxon>
        <taxon>rosids</taxon>
        <taxon>fabids</taxon>
        <taxon>Fabales</taxon>
        <taxon>Fabaceae</taxon>
        <taxon>Papilionoideae</taxon>
        <taxon>50 kb inversion clade</taxon>
        <taxon>NPAAA clade</taxon>
        <taxon>Hologalegina</taxon>
        <taxon>IRL clade</taxon>
        <taxon>Trifolieae</taxon>
        <taxon>Trifolium</taxon>
    </lineage>
</organism>
<name>A0A392TE68_9FABA</name>
<keyword evidence="2" id="KW-1185">Reference proteome</keyword>
<dbReference type="EMBL" id="LXQA010560940">
    <property type="protein sequence ID" value="MCI59298.1"/>
    <property type="molecule type" value="Genomic_DNA"/>
</dbReference>
<sequence>GRVNVVEIPPVPALTTGPSQNPFYIHPNESAMASLVAPPLDGKN</sequence>
<dbReference type="AlphaFoldDB" id="A0A392TE68"/>
<accession>A0A392TE68</accession>
<reference evidence="1 2" key="1">
    <citation type="journal article" date="2018" name="Front. Plant Sci.">
        <title>Red Clover (Trifolium pratense) and Zigzag Clover (T. medium) - A Picture of Genomic Similarities and Differences.</title>
        <authorList>
            <person name="Dluhosova J."/>
            <person name="Istvanek J."/>
            <person name="Nedelnik J."/>
            <person name="Repkova J."/>
        </authorList>
    </citation>
    <scope>NUCLEOTIDE SEQUENCE [LARGE SCALE GENOMIC DNA]</scope>
    <source>
        <strain evidence="2">cv. 10/8</strain>
        <tissue evidence="1">Leaf</tissue>
    </source>
</reference>
<evidence type="ECO:0000313" key="2">
    <source>
        <dbReference type="Proteomes" id="UP000265520"/>
    </source>
</evidence>